<dbReference type="CDD" id="cd06971">
    <property type="entry name" value="PgpA"/>
    <property type="match status" value="1"/>
</dbReference>
<evidence type="ECO:0000256" key="1">
    <source>
        <dbReference type="PIRNR" id="PIRNR006162"/>
    </source>
</evidence>
<organism evidence="4 5">
    <name type="scientific">Salinicola lusitanus</name>
    <dbReference type="NCBI Taxonomy" id="1949085"/>
    <lineage>
        <taxon>Bacteria</taxon>
        <taxon>Pseudomonadati</taxon>
        <taxon>Pseudomonadota</taxon>
        <taxon>Gammaproteobacteria</taxon>
        <taxon>Oceanospirillales</taxon>
        <taxon>Halomonadaceae</taxon>
        <taxon>Salinicola</taxon>
    </lineage>
</organism>
<sequence length="184" mass="20064">MLIENAVLLVATGFGLGWISWAPGTIGSLIGVPLAWWLTHHSPQRRVVILSVLLVTAVPICHWASIWLGGGDLSQIVADEYLAFPIAMLGITVARRAWTMEVAFVLYRLFDVTKLLPIGYSEAIGGGLGIVLDDVMAAFFACIVLFVGLTLWHRGIPGEAMILPPSRKKRSIEMPEMWLRGGVS</sequence>
<keyword evidence="1" id="KW-0595">Phospholipid degradation</keyword>
<dbReference type="SUPFAM" id="SSF101307">
    <property type="entry name" value="YutG-like"/>
    <property type="match status" value="1"/>
</dbReference>
<feature type="transmembrane region" description="Helical" evidence="2">
    <location>
        <begin position="47"/>
        <end position="69"/>
    </location>
</feature>
<keyword evidence="1" id="KW-0460">Magnesium</keyword>
<dbReference type="RefSeq" id="WP_087719878.1">
    <property type="nucleotide sequence ID" value="NZ_CP151919.1"/>
</dbReference>
<dbReference type="InterPro" id="IPR007686">
    <property type="entry name" value="YutG/PgpA"/>
</dbReference>
<comment type="subcellular location">
    <subcellularLocation>
        <location evidence="1">Cell inner membrane</location>
        <topology evidence="1">Multi-pass membrane protein</topology>
    </subcellularLocation>
</comment>
<keyword evidence="1" id="KW-1208">Phospholipid metabolism</keyword>
<evidence type="ECO:0000313" key="4">
    <source>
        <dbReference type="EMBL" id="XAD55043.1"/>
    </source>
</evidence>
<dbReference type="EMBL" id="CP151919">
    <property type="protein sequence ID" value="XAD55043.1"/>
    <property type="molecule type" value="Genomic_DNA"/>
</dbReference>
<name>A0ABZ3CV09_9GAMM</name>
<dbReference type="InterPro" id="IPR026037">
    <property type="entry name" value="PgpA"/>
</dbReference>
<keyword evidence="1" id="KW-0997">Cell inner membrane</keyword>
<comment type="catalytic activity">
    <reaction evidence="1">
        <text>a 1,2-diacyl-sn-glycero-3-phospho-(1'-sn-glycero-3'-phosphate) + H2O = a 1,2-diacyl-sn-glycero-3-phospho-(1'-sn-glycerol) + phosphate</text>
        <dbReference type="Rhea" id="RHEA:33751"/>
        <dbReference type="ChEBI" id="CHEBI:15377"/>
        <dbReference type="ChEBI" id="CHEBI:43474"/>
        <dbReference type="ChEBI" id="CHEBI:60110"/>
        <dbReference type="ChEBI" id="CHEBI:64716"/>
        <dbReference type="EC" id="3.1.3.27"/>
    </reaction>
</comment>
<dbReference type="InterPro" id="IPR036681">
    <property type="entry name" value="PgpA-like_sf"/>
</dbReference>
<keyword evidence="1 2" id="KW-0812">Transmembrane</keyword>
<accession>A0ABZ3CV09</accession>
<feature type="transmembrane region" description="Helical" evidence="2">
    <location>
        <begin position="6"/>
        <end position="35"/>
    </location>
</feature>
<comment type="cofactor">
    <cofactor evidence="1">
        <name>Mg(2+)</name>
        <dbReference type="ChEBI" id="CHEBI:18420"/>
    </cofactor>
</comment>
<feature type="domain" description="YutG/PgpA" evidence="3">
    <location>
        <begin position="10"/>
        <end position="147"/>
    </location>
</feature>
<keyword evidence="1" id="KW-0443">Lipid metabolism</keyword>
<dbReference type="Proteomes" id="UP001453229">
    <property type="component" value="Chromosome"/>
</dbReference>
<evidence type="ECO:0000259" key="3">
    <source>
        <dbReference type="Pfam" id="PF04608"/>
    </source>
</evidence>
<keyword evidence="1" id="KW-1003">Cell membrane</keyword>
<reference evidence="4 5" key="1">
    <citation type="submission" date="2024-04" db="EMBL/GenBank/DDBJ databases">
        <title>Salinicola lusitanus LLJ914,a marine bacterium isolated from the Okinawa Trough.</title>
        <authorList>
            <person name="Li J."/>
        </authorList>
    </citation>
    <scope>NUCLEOTIDE SEQUENCE [LARGE SCALE GENOMIC DNA]</scope>
    <source>
        <strain evidence="4 5">LLJ914</strain>
    </source>
</reference>
<keyword evidence="1" id="KW-0479">Metal-binding</keyword>
<gene>
    <name evidence="4" type="ORF">AAGT95_03430</name>
</gene>
<keyword evidence="1" id="KW-0442">Lipid degradation</keyword>
<comment type="function">
    <text evidence="1">Lipid phosphatase which dephosphorylates phosphatidylglycerophosphate (PGP) to phosphatidylglycerol (PG).</text>
</comment>
<dbReference type="PANTHER" id="PTHR36305:SF1">
    <property type="entry name" value="PHOSPHATIDYLGLYCEROPHOSPHATASE A"/>
    <property type="match status" value="1"/>
</dbReference>
<keyword evidence="2" id="KW-1133">Transmembrane helix</keyword>
<evidence type="ECO:0000256" key="2">
    <source>
        <dbReference type="SAM" id="Phobius"/>
    </source>
</evidence>
<protein>
    <recommendedName>
        <fullName evidence="1">Phosphatidylglycerophosphatase A</fullName>
        <ecNumber evidence="1">3.1.3.27</ecNumber>
    </recommendedName>
    <alternativeName>
        <fullName evidence="1">Phosphatidylglycerolphosphate phosphatase A</fullName>
    </alternativeName>
</protein>
<dbReference type="Pfam" id="PF04608">
    <property type="entry name" value="PgpA"/>
    <property type="match status" value="1"/>
</dbReference>
<feature type="transmembrane region" description="Helical" evidence="2">
    <location>
        <begin position="135"/>
        <end position="152"/>
    </location>
</feature>
<keyword evidence="5" id="KW-1185">Reference proteome</keyword>
<comment type="pathway">
    <text evidence="1">Phospholipid metabolism; phosphatidylglycerol biosynthesis; phosphatidylglycerol from CDP-diacylglycerol: step 2/2.</text>
</comment>
<keyword evidence="1" id="KW-0378">Hydrolase</keyword>
<proteinExistence type="predicted"/>
<evidence type="ECO:0000313" key="5">
    <source>
        <dbReference type="Proteomes" id="UP001453229"/>
    </source>
</evidence>
<dbReference type="PANTHER" id="PTHR36305">
    <property type="entry name" value="PHOSPHATIDYLGLYCEROPHOSPHATASE A"/>
    <property type="match status" value="1"/>
</dbReference>
<keyword evidence="1 2" id="KW-0472">Membrane</keyword>
<dbReference type="PIRSF" id="PIRSF006162">
    <property type="entry name" value="PgpA"/>
    <property type="match status" value="1"/>
</dbReference>
<dbReference type="EC" id="3.1.3.27" evidence="1"/>